<dbReference type="AlphaFoldDB" id="D8S3S8"/>
<dbReference type="KEGG" id="smo:SELMODRAFT_417832"/>
<name>D8S3S8_SELML</name>
<dbReference type="EMBL" id="GL377601">
    <property type="protein sequence ID" value="EFJ20808.1"/>
    <property type="molecule type" value="Genomic_DNA"/>
</dbReference>
<proteinExistence type="predicted"/>
<dbReference type="Gramene" id="EFJ20808">
    <property type="protein sequence ID" value="EFJ20808"/>
    <property type="gene ID" value="SELMODRAFT_417832"/>
</dbReference>
<dbReference type="HOGENOM" id="CLU_132325_0_0_1"/>
<evidence type="ECO:0000313" key="2">
    <source>
        <dbReference type="Proteomes" id="UP000001514"/>
    </source>
</evidence>
<gene>
    <name evidence="1" type="ORF">SELMODRAFT_417832</name>
</gene>
<organism evidence="2">
    <name type="scientific">Selaginella moellendorffii</name>
    <name type="common">Spikemoss</name>
    <dbReference type="NCBI Taxonomy" id="88036"/>
    <lineage>
        <taxon>Eukaryota</taxon>
        <taxon>Viridiplantae</taxon>
        <taxon>Streptophyta</taxon>
        <taxon>Embryophyta</taxon>
        <taxon>Tracheophyta</taxon>
        <taxon>Lycopodiopsida</taxon>
        <taxon>Selaginellales</taxon>
        <taxon>Selaginellaceae</taxon>
        <taxon>Selaginella</taxon>
    </lineage>
</organism>
<sequence length="121" mass="13556">MPAPSLACRDELVAANTTLVLLKKNLKGTSLEFPVHVWSSKLAGAHSQPRKYFWHLEDDYFELQGLLTGQRISLKNKDWIEAMYMGAGHFGDLKLVVDNNNLDIHIFNGDGSKKCAKLALE</sequence>
<dbReference type="InParanoid" id="D8S3S8"/>
<evidence type="ECO:0000313" key="1">
    <source>
        <dbReference type="EMBL" id="EFJ20808.1"/>
    </source>
</evidence>
<dbReference type="Proteomes" id="UP000001514">
    <property type="component" value="Unassembled WGS sequence"/>
</dbReference>
<accession>D8S3S8</accession>
<protein>
    <submittedName>
        <fullName evidence="1">Uncharacterized protein</fullName>
    </submittedName>
</protein>
<keyword evidence="2" id="KW-1185">Reference proteome</keyword>
<reference evidence="1 2" key="1">
    <citation type="journal article" date="2011" name="Science">
        <title>The Selaginella genome identifies genetic changes associated with the evolution of vascular plants.</title>
        <authorList>
            <person name="Banks J.A."/>
            <person name="Nishiyama T."/>
            <person name="Hasebe M."/>
            <person name="Bowman J.L."/>
            <person name="Gribskov M."/>
            <person name="dePamphilis C."/>
            <person name="Albert V.A."/>
            <person name="Aono N."/>
            <person name="Aoyama T."/>
            <person name="Ambrose B.A."/>
            <person name="Ashton N.W."/>
            <person name="Axtell M.J."/>
            <person name="Barker E."/>
            <person name="Barker M.S."/>
            <person name="Bennetzen J.L."/>
            <person name="Bonawitz N.D."/>
            <person name="Chapple C."/>
            <person name="Cheng C."/>
            <person name="Correa L.G."/>
            <person name="Dacre M."/>
            <person name="DeBarry J."/>
            <person name="Dreyer I."/>
            <person name="Elias M."/>
            <person name="Engstrom E.M."/>
            <person name="Estelle M."/>
            <person name="Feng L."/>
            <person name="Finet C."/>
            <person name="Floyd S.K."/>
            <person name="Frommer W.B."/>
            <person name="Fujita T."/>
            <person name="Gramzow L."/>
            <person name="Gutensohn M."/>
            <person name="Harholt J."/>
            <person name="Hattori M."/>
            <person name="Heyl A."/>
            <person name="Hirai T."/>
            <person name="Hiwatashi Y."/>
            <person name="Ishikawa M."/>
            <person name="Iwata M."/>
            <person name="Karol K.G."/>
            <person name="Koehler B."/>
            <person name="Kolukisaoglu U."/>
            <person name="Kubo M."/>
            <person name="Kurata T."/>
            <person name="Lalonde S."/>
            <person name="Li K."/>
            <person name="Li Y."/>
            <person name="Litt A."/>
            <person name="Lyons E."/>
            <person name="Manning G."/>
            <person name="Maruyama T."/>
            <person name="Michael T.P."/>
            <person name="Mikami K."/>
            <person name="Miyazaki S."/>
            <person name="Morinaga S."/>
            <person name="Murata T."/>
            <person name="Mueller-Roeber B."/>
            <person name="Nelson D.R."/>
            <person name="Obara M."/>
            <person name="Oguri Y."/>
            <person name="Olmstead R.G."/>
            <person name="Onodera N."/>
            <person name="Petersen B.L."/>
            <person name="Pils B."/>
            <person name="Prigge M."/>
            <person name="Rensing S.A."/>
            <person name="Riano-Pachon D.M."/>
            <person name="Roberts A.W."/>
            <person name="Sato Y."/>
            <person name="Scheller H.V."/>
            <person name="Schulz B."/>
            <person name="Schulz C."/>
            <person name="Shakirov E.V."/>
            <person name="Shibagaki N."/>
            <person name="Shinohara N."/>
            <person name="Shippen D.E."/>
            <person name="Soerensen I."/>
            <person name="Sotooka R."/>
            <person name="Sugimoto N."/>
            <person name="Sugita M."/>
            <person name="Sumikawa N."/>
            <person name="Tanurdzic M."/>
            <person name="Theissen G."/>
            <person name="Ulvskov P."/>
            <person name="Wakazuki S."/>
            <person name="Weng J.K."/>
            <person name="Willats W.W."/>
            <person name="Wipf D."/>
            <person name="Wolf P.G."/>
            <person name="Yang L."/>
            <person name="Zimmer A.D."/>
            <person name="Zhu Q."/>
            <person name="Mitros T."/>
            <person name="Hellsten U."/>
            <person name="Loque D."/>
            <person name="Otillar R."/>
            <person name="Salamov A."/>
            <person name="Schmutz J."/>
            <person name="Shapiro H."/>
            <person name="Lindquist E."/>
            <person name="Lucas S."/>
            <person name="Rokhsar D."/>
            <person name="Grigoriev I.V."/>
        </authorList>
    </citation>
    <scope>NUCLEOTIDE SEQUENCE [LARGE SCALE GENOMIC DNA]</scope>
</reference>